<dbReference type="GO" id="GO:0016740">
    <property type="term" value="F:transferase activity"/>
    <property type="evidence" value="ECO:0007669"/>
    <property type="project" value="UniProtKB-KW"/>
</dbReference>
<dbReference type="InterPro" id="IPR037185">
    <property type="entry name" value="EmrE-like"/>
</dbReference>
<dbReference type="InterPro" id="IPR000620">
    <property type="entry name" value="EamA_dom"/>
</dbReference>
<feature type="domain" description="EamA" evidence="7">
    <location>
        <begin position="18"/>
        <end position="146"/>
    </location>
</feature>
<dbReference type="PANTHER" id="PTHR22911:SF6">
    <property type="entry name" value="SOLUTE CARRIER FAMILY 35 MEMBER G1"/>
    <property type="match status" value="1"/>
</dbReference>
<evidence type="ECO:0000256" key="3">
    <source>
        <dbReference type="ARBA" id="ARBA00022692"/>
    </source>
</evidence>
<evidence type="ECO:0000256" key="4">
    <source>
        <dbReference type="ARBA" id="ARBA00022989"/>
    </source>
</evidence>
<dbReference type="RefSeq" id="WP_013045620.1">
    <property type="nucleotide sequence ID" value="NC_014010.1"/>
</dbReference>
<dbReference type="EC" id="2.7.8.13" evidence="8"/>
<protein>
    <submittedName>
        <fullName evidence="8">Integral membrane protein</fullName>
        <ecNumber evidence="8">2.7.8.13</ecNumber>
    </submittedName>
</protein>
<keyword evidence="8" id="KW-0808">Transferase</keyword>
<comment type="similarity">
    <text evidence="2">Belongs to the drug/metabolite transporter (DMT) superfamily. 10 TMS drug/metabolite exporter (DME) (TC 2.A.7.3) family.</text>
</comment>
<dbReference type="Proteomes" id="UP000007460">
    <property type="component" value="Chromosome"/>
</dbReference>
<evidence type="ECO:0000256" key="6">
    <source>
        <dbReference type="SAM" id="Phobius"/>
    </source>
</evidence>
<dbReference type="STRING" id="488538.SAR116_0748"/>
<feature type="transmembrane region" description="Helical" evidence="6">
    <location>
        <begin position="132"/>
        <end position="150"/>
    </location>
</feature>
<evidence type="ECO:0000256" key="1">
    <source>
        <dbReference type="ARBA" id="ARBA00004141"/>
    </source>
</evidence>
<keyword evidence="5 6" id="KW-0472">Membrane</keyword>
<dbReference type="OrthoDB" id="9812899at2"/>
<sequence>MFDMWQDSFNKPVIVLALFAFGMGVIPINDALIKLMSVYLSLGQIMFVRAIFSIILVMLVSRGISKMFKLPAHVFWLFVGRGMCIVVAMISFFAALGSLPLAIAISIFFVSPLFITLLSVPILGETIGIHRAIAVLIGLVGMIVIIQPGGDEFRPETLLVVLSALSYALCQIWTRRLSGMGDLATMVSVQQICYLVVGGLLLIMNIFMQRPDSDNPTIDFLLRAPASLSLMDYLFILICGVSVLLLSVTSAHAYRVLEASVIAPFEYVAIPSGIFWGMLIWDEWPETSAWIGMGLILIGGLYMVYREKARDVDVTLSAPMPAAAAPSQNLDYKDDDSNDIQK</sequence>
<keyword evidence="9" id="KW-1185">Reference proteome</keyword>
<name>D5BRU4_PUNMI</name>
<feature type="transmembrane region" description="Helical" evidence="6">
    <location>
        <begin position="156"/>
        <end position="174"/>
    </location>
</feature>
<feature type="transmembrane region" description="Helical" evidence="6">
    <location>
        <begin position="261"/>
        <end position="281"/>
    </location>
</feature>
<proteinExistence type="inferred from homology"/>
<dbReference type="AlphaFoldDB" id="D5BRU4"/>
<evidence type="ECO:0000313" key="9">
    <source>
        <dbReference type="Proteomes" id="UP000007460"/>
    </source>
</evidence>
<feature type="transmembrane region" description="Helical" evidence="6">
    <location>
        <begin position="12"/>
        <end position="32"/>
    </location>
</feature>
<keyword evidence="4 6" id="KW-1133">Transmembrane helix</keyword>
<evidence type="ECO:0000259" key="7">
    <source>
        <dbReference type="Pfam" id="PF00892"/>
    </source>
</evidence>
<dbReference type="Pfam" id="PF00892">
    <property type="entry name" value="EamA"/>
    <property type="match status" value="1"/>
</dbReference>
<feature type="transmembrane region" description="Helical" evidence="6">
    <location>
        <begin position="101"/>
        <end position="120"/>
    </location>
</feature>
<evidence type="ECO:0000256" key="5">
    <source>
        <dbReference type="ARBA" id="ARBA00023136"/>
    </source>
</evidence>
<accession>D5BRU4</accession>
<feature type="transmembrane region" description="Helical" evidence="6">
    <location>
        <begin position="38"/>
        <end position="60"/>
    </location>
</feature>
<feature type="transmembrane region" description="Helical" evidence="6">
    <location>
        <begin position="186"/>
        <end position="208"/>
    </location>
</feature>
<keyword evidence="3 6" id="KW-0812">Transmembrane</keyword>
<dbReference type="PANTHER" id="PTHR22911">
    <property type="entry name" value="ACYL-MALONYL CONDENSING ENZYME-RELATED"/>
    <property type="match status" value="1"/>
</dbReference>
<reference evidence="8 9" key="1">
    <citation type="journal article" date="2010" name="J. Bacteriol.">
        <title>Complete genome sequence of "Candidatus Puniceispirillum marinum" IMCC1322, a representative of the SAR116 clade in the Alphaproteobacteria.</title>
        <authorList>
            <person name="Oh H.M."/>
            <person name="Kwon K.K."/>
            <person name="Kang I."/>
            <person name="Kang S.G."/>
            <person name="Lee J.H."/>
            <person name="Kim S.J."/>
            <person name="Cho J.C."/>
        </authorList>
    </citation>
    <scope>NUCLEOTIDE SEQUENCE [LARGE SCALE GENOMIC DNA]</scope>
    <source>
        <strain evidence="8 9">IMCC1322</strain>
    </source>
</reference>
<feature type="transmembrane region" description="Helical" evidence="6">
    <location>
        <begin position="228"/>
        <end position="249"/>
    </location>
</feature>
<feature type="transmembrane region" description="Helical" evidence="6">
    <location>
        <begin position="72"/>
        <end position="95"/>
    </location>
</feature>
<dbReference type="KEGG" id="apb:SAR116_0748"/>
<gene>
    <name evidence="8" type="ordered locus">SAR116_0748</name>
</gene>
<feature type="transmembrane region" description="Helical" evidence="6">
    <location>
        <begin position="287"/>
        <end position="305"/>
    </location>
</feature>
<dbReference type="EMBL" id="CP001751">
    <property type="protein sequence ID" value="ADE38991.1"/>
    <property type="molecule type" value="Genomic_DNA"/>
</dbReference>
<comment type="subcellular location">
    <subcellularLocation>
        <location evidence="1">Membrane</location>
        <topology evidence="1">Multi-pass membrane protein</topology>
    </subcellularLocation>
</comment>
<dbReference type="eggNOG" id="COG0697">
    <property type="taxonomic scope" value="Bacteria"/>
</dbReference>
<dbReference type="SUPFAM" id="SSF103481">
    <property type="entry name" value="Multidrug resistance efflux transporter EmrE"/>
    <property type="match status" value="2"/>
</dbReference>
<evidence type="ECO:0000313" key="8">
    <source>
        <dbReference type="EMBL" id="ADE38991.1"/>
    </source>
</evidence>
<evidence type="ECO:0000256" key="2">
    <source>
        <dbReference type="ARBA" id="ARBA00009853"/>
    </source>
</evidence>
<dbReference type="GO" id="GO:0016020">
    <property type="term" value="C:membrane"/>
    <property type="evidence" value="ECO:0007669"/>
    <property type="project" value="UniProtKB-SubCell"/>
</dbReference>
<dbReference type="HOGENOM" id="CLU_032828_2_3_5"/>
<organism evidence="8 9">
    <name type="scientific">Puniceispirillum marinum (strain IMCC1322)</name>
    <dbReference type="NCBI Taxonomy" id="488538"/>
    <lineage>
        <taxon>Bacteria</taxon>
        <taxon>Pseudomonadati</taxon>
        <taxon>Pseudomonadota</taxon>
        <taxon>Alphaproteobacteria</taxon>
        <taxon>Candidatus Puniceispirillales</taxon>
        <taxon>Candidatus Puniceispirillaceae</taxon>
        <taxon>Candidatus Puniceispirillum</taxon>
    </lineage>
</organism>